<dbReference type="CDD" id="cd00397">
    <property type="entry name" value="DNA_BRE_C"/>
    <property type="match status" value="1"/>
</dbReference>
<evidence type="ECO:0000256" key="2">
    <source>
        <dbReference type="ARBA" id="ARBA00023125"/>
    </source>
</evidence>
<feature type="region of interest" description="Disordered" evidence="4">
    <location>
        <begin position="206"/>
        <end position="226"/>
    </location>
</feature>
<dbReference type="SUPFAM" id="SSF56349">
    <property type="entry name" value="DNA breaking-rejoining enzymes"/>
    <property type="match status" value="1"/>
</dbReference>
<evidence type="ECO:0000313" key="6">
    <source>
        <dbReference type="EMBL" id="GDZ95572.1"/>
    </source>
</evidence>
<dbReference type="InterPro" id="IPR011010">
    <property type="entry name" value="DNA_brk_join_enz"/>
</dbReference>
<organism evidence="6 7">
    <name type="scientific">Planktothrix agardhii CCAP 1459/11A</name>
    <dbReference type="NCBI Taxonomy" id="282420"/>
    <lineage>
        <taxon>Bacteria</taxon>
        <taxon>Bacillati</taxon>
        <taxon>Cyanobacteriota</taxon>
        <taxon>Cyanophyceae</taxon>
        <taxon>Oscillatoriophycideae</taxon>
        <taxon>Oscillatoriales</taxon>
        <taxon>Microcoleaceae</taxon>
        <taxon>Planktothrix</taxon>
    </lineage>
</organism>
<name>A0A4P5ZQD3_PLAAG</name>
<dbReference type="InterPro" id="IPR002104">
    <property type="entry name" value="Integrase_catalytic"/>
</dbReference>
<dbReference type="EMBL" id="BJCD01000061">
    <property type="protein sequence ID" value="GDZ95572.1"/>
    <property type="molecule type" value="Genomic_DNA"/>
</dbReference>
<dbReference type="InterPro" id="IPR050090">
    <property type="entry name" value="Tyrosine_recombinase_XerCD"/>
</dbReference>
<evidence type="ECO:0000256" key="4">
    <source>
        <dbReference type="SAM" id="MobiDB-lite"/>
    </source>
</evidence>
<gene>
    <name evidence="6" type="ORF">PA905_40020</name>
</gene>
<evidence type="ECO:0000313" key="7">
    <source>
        <dbReference type="Proteomes" id="UP000299794"/>
    </source>
</evidence>
<dbReference type="GO" id="GO:0003677">
    <property type="term" value="F:DNA binding"/>
    <property type="evidence" value="ECO:0007669"/>
    <property type="project" value="UniProtKB-KW"/>
</dbReference>
<sequence>MGAYMKVNRHGKAKILSHDEIQILFNEGLHNLRDRVIFAVCLFTAARINEACTLHTLDVYDRRGNVRVELTFRKSNTKGKLATRTIPVLDELRGYLEKYKPEAGKIWLFPGGTFRDDQNHHITSDSGARILRKAFEQTGIDGASSHSMRRTALTQMSNAGIPLRTIQEISGHRNLEQLQQYLEVQPEQVRGAIAALSMLSPVHNARDGKPIFPDTPTPKNLDIPQV</sequence>
<evidence type="ECO:0000256" key="1">
    <source>
        <dbReference type="ARBA" id="ARBA00008857"/>
    </source>
</evidence>
<dbReference type="GO" id="GO:0006310">
    <property type="term" value="P:DNA recombination"/>
    <property type="evidence" value="ECO:0007669"/>
    <property type="project" value="UniProtKB-KW"/>
</dbReference>
<feature type="domain" description="Tyr recombinase" evidence="5">
    <location>
        <begin position="11"/>
        <end position="194"/>
    </location>
</feature>
<evidence type="ECO:0000256" key="3">
    <source>
        <dbReference type="ARBA" id="ARBA00023172"/>
    </source>
</evidence>
<comment type="caution">
    <text evidence="6">The sequence shown here is derived from an EMBL/GenBank/DDBJ whole genome shotgun (WGS) entry which is preliminary data.</text>
</comment>
<dbReference type="PANTHER" id="PTHR30349:SF41">
    <property type="entry name" value="INTEGRASE_RECOMBINASE PROTEIN MJ0367-RELATED"/>
    <property type="match status" value="1"/>
</dbReference>
<dbReference type="PROSITE" id="PS51898">
    <property type="entry name" value="TYR_RECOMBINASE"/>
    <property type="match status" value="1"/>
</dbReference>
<dbReference type="Proteomes" id="UP000299794">
    <property type="component" value="Unassembled WGS sequence"/>
</dbReference>
<dbReference type="GO" id="GO:0015074">
    <property type="term" value="P:DNA integration"/>
    <property type="evidence" value="ECO:0007669"/>
    <property type="project" value="InterPro"/>
</dbReference>
<accession>A0A4P5ZQD3</accession>
<comment type="similarity">
    <text evidence="1">Belongs to the 'phage' integrase family.</text>
</comment>
<keyword evidence="3" id="KW-0233">DNA recombination</keyword>
<dbReference type="InterPro" id="IPR013762">
    <property type="entry name" value="Integrase-like_cat_sf"/>
</dbReference>
<dbReference type="PANTHER" id="PTHR30349">
    <property type="entry name" value="PHAGE INTEGRASE-RELATED"/>
    <property type="match status" value="1"/>
</dbReference>
<proteinExistence type="inferred from homology"/>
<dbReference type="AlphaFoldDB" id="A0A4P5ZQD3"/>
<dbReference type="Pfam" id="PF00589">
    <property type="entry name" value="Phage_integrase"/>
    <property type="match status" value="1"/>
</dbReference>
<protein>
    <submittedName>
        <fullName evidence="6">Phage integrase family protein</fullName>
    </submittedName>
</protein>
<reference evidence="7" key="1">
    <citation type="submission" date="2019-02" db="EMBL/GenBank/DDBJ databases">
        <title>Draft genome sequence of Planktothrix agardhii NIES-905.</title>
        <authorList>
            <person name="Yamaguchi H."/>
            <person name="Suzuki S."/>
            <person name="Kawachi M."/>
        </authorList>
    </citation>
    <scope>NUCLEOTIDE SEQUENCE [LARGE SCALE GENOMIC DNA]</scope>
    <source>
        <strain evidence="7">CCAP 1459/11A</strain>
    </source>
</reference>
<evidence type="ECO:0000259" key="5">
    <source>
        <dbReference type="PROSITE" id="PS51898"/>
    </source>
</evidence>
<dbReference type="Gene3D" id="1.10.443.10">
    <property type="entry name" value="Intergrase catalytic core"/>
    <property type="match status" value="1"/>
</dbReference>
<keyword evidence="2" id="KW-0238">DNA-binding</keyword>